<dbReference type="InterPro" id="IPR006638">
    <property type="entry name" value="Elp3/MiaA/NifB-like_rSAM"/>
</dbReference>
<dbReference type="InterPro" id="IPR007197">
    <property type="entry name" value="rSAM"/>
</dbReference>
<dbReference type="Proteomes" id="UP001524944">
    <property type="component" value="Unassembled WGS sequence"/>
</dbReference>
<evidence type="ECO:0000256" key="4">
    <source>
        <dbReference type="ARBA" id="ARBA00022723"/>
    </source>
</evidence>
<dbReference type="RefSeq" id="WP_089609694.1">
    <property type="nucleotide sequence ID" value="NZ_CP022121.1"/>
</dbReference>
<reference evidence="8 9" key="1">
    <citation type="submission" date="2022-08" db="EMBL/GenBank/DDBJ databases">
        <title>Proteogenomics of the novel Dehalobacterium formicoaceticum strain EZ94 highlights a key role of methyltransferases during anaerobic dichloromethane degradation.</title>
        <authorList>
            <person name="Wasmund K."/>
        </authorList>
    </citation>
    <scope>NUCLEOTIDE SEQUENCE [LARGE SCALE GENOMIC DNA]</scope>
    <source>
        <strain evidence="8 9">EZ94</strain>
    </source>
</reference>
<dbReference type="Pfam" id="PF04055">
    <property type="entry name" value="Radical_SAM"/>
    <property type="match status" value="1"/>
</dbReference>
<evidence type="ECO:0000256" key="6">
    <source>
        <dbReference type="ARBA" id="ARBA00023014"/>
    </source>
</evidence>
<keyword evidence="3" id="KW-0949">S-adenosyl-L-methionine</keyword>
<protein>
    <submittedName>
        <fullName evidence="8">Radical SAM protein</fullName>
    </submittedName>
</protein>
<comment type="caution">
    <text evidence="8">The sequence shown here is derived from an EMBL/GenBank/DDBJ whole genome shotgun (WGS) entry which is preliminary data.</text>
</comment>
<dbReference type="CDD" id="cd01335">
    <property type="entry name" value="Radical_SAM"/>
    <property type="match status" value="1"/>
</dbReference>
<keyword evidence="4" id="KW-0479">Metal-binding</keyword>
<dbReference type="Pfam" id="PF16199">
    <property type="entry name" value="Radical_SAM_C"/>
    <property type="match status" value="1"/>
</dbReference>
<evidence type="ECO:0000313" key="9">
    <source>
        <dbReference type="Proteomes" id="UP001524944"/>
    </source>
</evidence>
<sequence length="364" mass="40668">MGRAKKHILPFFIPHLGCPHQCIFCNQHHVSGSSGFPSDDEIAAAIRTWDRAEPPEIAFYGGSFSGLDFSWQRYFLTPAFQALKEKKISGIRISTRPDYINPQILTFLKSFGVNTIELGVQSLDDQVLACAERGHTGKDVLDALDLLKKEGFITGVQLMPGLPGDSPHKCIQGSLTLARFQPNLARIYPALVLKDTFLHKLFLEGSYQPLSLQEAVEISRDMLAIFRLFGVEVIRTGLQPTKDLTPGEQLAAGPFHPAFGELVAAALVREHLTVLIRDFMTGRSEKIIILWGSPRDCSLMAGHKKENVIFLKDQFHLLHIKIVGSCTMERGSFGISLVDSEQPDFVLPERQFLLRYVNQRLMAI</sequence>
<comment type="cofactor">
    <cofactor evidence="1">
        <name>[4Fe-4S] cluster</name>
        <dbReference type="ChEBI" id="CHEBI:49883"/>
    </cofactor>
</comment>
<evidence type="ECO:0000313" key="8">
    <source>
        <dbReference type="EMBL" id="MCR6544201.1"/>
    </source>
</evidence>
<gene>
    <name evidence="8" type="ORF">NVS47_01510</name>
</gene>
<accession>A0ABT1Y0Z5</accession>
<dbReference type="InterPro" id="IPR058240">
    <property type="entry name" value="rSAM_sf"/>
</dbReference>
<dbReference type="Gene3D" id="3.80.30.20">
    <property type="entry name" value="tm_1862 like domain"/>
    <property type="match status" value="1"/>
</dbReference>
<evidence type="ECO:0000256" key="2">
    <source>
        <dbReference type="ARBA" id="ARBA00022485"/>
    </source>
</evidence>
<dbReference type="InterPro" id="IPR032432">
    <property type="entry name" value="Radical_SAM_C"/>
</dbReference>
<dbReference type="PROSITE" id="PS51918">
    <property type="entry name" value="RADICAL_SAM"/>
    <property type="match status" value="1"/>
</dbReference>
<dbReference type="SMART" id="SM00729">
    <property type="entry name" value="Elp3"/>
    <property type="match status" value="1"/>
</dbReference>
<dbReference type="InterPro" id="IPR039661">
    <property type="entry name" value="ELP3"/>
</dbReference>
<dbReference type="SFLD" id="SFLDG01086">
    <property type="entry name" value="elongater_protein-like"/>
    <property type="match status" value="1"/>
</dbReference>
<feature type="domain" description="Radical SAM core" evidence="7">
    <location>
        <begin position="4"/>
        <end position="232"/>
    </location>
</feature>
<evidence type="ECO:0000256" key="1">
    <source>
        <dbReference type="ARBA" id="ARBA00001966"/>
    </source>
</evidence>
<dbReference type="EMBL" id="JANPWE010000001">
    <property type="protein sequence ID" value="MCR6544201.1"/>
    <property type="molecule type" value="Genomic_DNA"/>
</dbReference>
<keyword evidence="2" id="KW-0004">4Fe-4S</keyword>
<keyword evidence="6" id="KW-0411">Iron-sulfur</keyword>
<dbReference type="PANTHER" id="PTHR11135">
    <property type="entry name" value="HISTONE ACETYLTRANSFERASE-RELATED"/>
    <property type="match status" value="1"/>
</dbReference>
<keyword evidence="9" id="KW-1185">Reference proteome</keyword>
<evidence type="ECO:0000259" key="7">
    <source>
        <dbReference type="PROSITE" id="PS51918"/>
    </source>
</evidence>
<name>A0ABT1Y0Z5_9FIRM</name>
<dbReference type="PANTHER" id="PTHR11135:SF0">
    <property type="entry name" value="ELONGATOR COMPLEX PROTEIN 3"/>
    <property type="match status" value="1"/>
</dbReference>
<evidence type="ECO:0000256" key="3">
    <source>
        <dbReference type="ARBA" id="ARBA00022691"/>
    </source>
</evidence>
<dbReference type="SFLD" id="SFLDS00029">
    <property type="entry name" value="Radical_SAM"/>
    <property type="match status" value="1"/>
</dbReference>
<dbReference type="SFLD" id="SFLDG01082">
    <property type="entry name" value="B12-binding_domain_containing"/>
    <property type="match status" value="1"/>
</dbReference>
<organism evidence="8 9">
    <name type="scientific">Dehalobacterium formicoaceticum</name>
    <dbReference type="NCBI Taxonomy" id="51515"/>
    <lineage>
        <taxon>Bacteria</taxon>
        <taxon>Bacillati</taxon>
        <taxon>Bacillota</taxon>
        <taxon>Clostridia</taxon>
        <taxon>Eubacteriales</taxon>
        <taxon>Peptococcaceae</taxon>
        <taxon>Dehalobacterium</taxon>
    </lineage>
</organism>
<evidence type="ECO:0000256" key="5">
    <source>
        <dbReference type="ARBA" id="ARBA00023004"/>
    </source>
</evidence>
<keyword evidence="5" id="KW-0408">Iron</keyword>
<dbReference type="InterPro" id="IPR023404">
    <property type="entry name" value="rSAM_horseshoe"/>
</dbReference>
<dbReference type="SUPFAM" id="SSF102114">
    <property type="entry name" value="Radical SAM enzymes"/>
    <property type="match status" value="1"/>
</dbReference>
<proteinExistence type="predicted"/>